<accession>A0A7S3J7Y5</accession>
<gene>
    <name evidence="1" type="ORF">EHAR0213_LOCUS7075</name>
</gene>
<dbReference type="EMBL" id="HBII01016733">
    <property type="protein sequence ID" value="CAE0348164.1"/>
    <property type="molecule type" value="Transcribed_RNA"/>
</dbReference>
<protein>
    <submittedName>
        <fullName evidence="1">Uncharacterized protein</fullName>
    </submittedName>
</protein>
<dbReference type="AlphaFoldDB" id="A0A7S3J7Y5"/>
<proteinExistence type="predicted"/>
<name>A0A7S3J7Y5_9SPIT</name>
<organism evidence="1">
    <name type="scientific">Euplotes harpa</name>
    <dbReference type="NCBI Taxonomy" id="151035"/>
    <lineage>
        <taxon>Eukaryota</taxon>
        <taxon>Sar</taxon>
        <taxon>Alveolata</taxon>
        <taxon>Ciliophora</taxon>
        <taxon>Intramacronucleata</taxon>
        <taxon>Spirotrichea</taxon>
        <taxon>Hypotrichia</taxon>
        <taxon>Euplotida</taxon>
        <taxon>Euplotidae</taxon>
        <taxon>Euplotes</taxon>
    </lineage>
</organism>
<evidence type="ECO:0000313" key="1">
    <source>
        <dbReference type="EMBL" id="CAE0348164.1"/>
    </source>
</evidence>
<reference evidence="1" key="1">
    <citation type="submission" date="2021-01" db="EMBL/GenBank/DDBJ databases">
        <authorList>
            <person name="Corre E."/>
            <person name="Pelletier E."/>
            <person name="Niang G."/>
            <person name="Scheremetjew M."/>
            <person name="Finn R."/>
            <person name="Kale V."/>
            <person name="Holt S."/>
            <person name="Cochrane G."/>
            <person name="Meng A."/>
            <person name="Brown T."/>
            <person name="Cohen L."/>
        </authorList>
    </citation>
    <scope>NUCLEOTIDE SEQUENCE</scope>
    <source>
        <strain evidence="1">FSP1.4</strain>
    </source>
</reference>
<sequence>MKFSFSFPYKSAKFTEKQHSLMDTFAGILKLQRISGIAKLIDILNSYTKISIKQDECFMSEGQIKSVIPRRYNIHDFMIDLCELKEPKLITTFPISVSVIRDYSEVIESFLGKFKSLRRVICIDDIEEGFLEESIIPLLLIMCARCPNISSIEVPGFLFETDRRFLKSYADQYISIDISCISPR</sequence>